<dbReference type="STRING" id="366584.SAMN05216377_12917"/>
<dbReference type="PANTHER" id="PTHR48207">
    <property type="entry name" value="SUCCINATE--HYDROXYMETHYLGLUTARATE COA-TRANSFERASE"/>
    <property type="match status" value="1"/>
</dbReference>
<keyword evidence="1 2" id="KW-0808">Transferase</keyword>
<evidence type="ECO:0000313" key="3">
    <source>
        <dbReference type="Proteomes" id="UP000198967"/>
    </source>
</evidence>
<accession>A0A1G8DYF1</accession>
<evidence type="ECO:0000256" key="1">
    <source>
        <dbReference type="ARBA" id="ARBA00022679"/>
    </source>
</evidence>
<sequence length="819" mass="89179">MTERVDPSLPTPLGGDLTIVDLSSGIAGAYCGKLLVDGGADVIKVEPPEGDPLRHRRLLDDPAPDINTGSVLFQFLALSKASVVADGEILGDRELVEKLVRGADAVIWSAGPGVGSREEFAPESLRRLAPRAVIVAITPFGLTNEPAAPVNEFTLQAMSAGGISRGRADREPLAVGGSYGDWIAGVFAAQGLLTAYTRARVTGVGELVDVSVLEALHLTQAEFFPTKLAATGVPPRTKRVRAIPGIHPSRDGYVGFQITTGQQWQDFTAMIGRPEWAEDPSLTRYIERIKRAREITTIVDEWTAERSTDDVCELAALFRLPVAPVANGETVPKLEQTVARGWYLQHPAGFTHPEVPYTFHGNVTRRAFGSPPKLGQDTAAARERTITPKLPTPTGITRSLPFEGLRIADFTAFWAGPIIGHYFAMLGADVIHVESPRRPDGYRNATLKHDMSEGWWEASPCFSATNTNKRDLAVDLSTAEGREIARALIAQSDVVIDNFSTRVMPQWGFDYESLRSIKPDLIVVRAPGFGLSGPWVDRLAYATTIEQASGVAFMTGFPDDRPDLGGGSMDSTAGTHAAFAIQLALEHRRRTGEGVLLEVPQFTTGINVCAEQVLEHSSSGRLLGRIANRSWTAAPQGSYRVLDAERPFADLPVDDWVAISVETDDQWLALCSLIGAEDLARDDTLCTVDGRRSEHDRIDEAITGWTRSRTAAEVVDAVRSVGIPCAPWLQMHELTTVPQLVDRKLYEMVEHPVMGTLPIITYPVHFESGPEEWHRRRAPLLGEHNAEILAELGYTVDQVDALEESGVIGRRVEASLAAW</sequence>
<dbReference type="PANTHER" id="PTHR48207:SF3">
    <property type="entry name" value="SUCCINATE--HYDROXYMETHYLGLUTARATE COA-TRANSFERASE"/>
    <property type="match status" value="1"/>
</dbReference>
<dbReference type="InterPro" id="IPR050483">
    <property type="entry name" value="CoA-transferase_III_domain"/>
</dbReference>
<proteinExistence type="predicted"/>
<gene>
    <name evidence="2" type="ORF">SAMN05216377_12917</name>
</gene>
<dbReference type="GO" id="GO:0008410">
    <property type="term" value="F:CoA-transferase activity"/>
    <property type="evidence" value="ECO:0007669"/>
    <property type="project" value="TreeGrafter"/>
</dbReference>
<dbReference type="EMBL" id="FNBE01000029">
    <property type="protein sequence ID" value="SDH62510.1"/>
    <property type="molecule type" value="Genomic_DNA"/>
</dbReference>
<dbReference type="Proteomes" id="UP000198967">
    <property type="component" value="Unassembled WGS sequence"/>
</dbReference>
<dbReference type="InterPro" id="IPR003673">
    <property type="entry name" value="CoA-Trfase_fam_III"/>
</dbReference>
<evidence type="ECO:0000313" key="2">
    <source>
        <dbReference type="EMBL" id="SDH62510.1"/>
    </source>
</evidence>
<dbReference type="InterPro" id="IPR023606">
    <property type="entry name" value="CoA-Trfase_III_dom_1_sf"/>
</dbReference>
<name>A0A1G8DYF1_PSEOR</name>
<dbReference type="AlphaFoldDB" id="A0A1G8DYF1"/>
<keyword evidence="3" id="KW-1185">Reference proteome</keyword>
<dbReference type="Gene3D" id="3.30.1540.10">
    <property type="entry name" value="formyl-coa transferase, domain 3"/>
    <property type="match status" value="2"/>
</dbReference>
<protein>
    <submittedName>
        <fullName evidence="2">Crotonobetainyl-CoA:carnitine CoA-transferase CaiB</fullName>
    </submittedName>
</protein>
<reference evidence="2 3" key="1">
    <citation type="submission" date="2016-10" db="EMBL/GenBank/DDBJ databases">
        <authorList>
            <person name="de Groot N.N."/>
        </authorList>
    </citation>
    <scope>NUCLEOTIDE SEQUENCE [LARGE SCALE GENOMIC DNA]</scope>
    <source>
        <strain evidence="2 3">CGMCC 4.3143</strain>
    </source>
</reference>
<dbReference type="SUPFAM" id="SSF89796">
    <property type="entry name" value="CoA-transferase family III (CaiB/BaiF)"/>
    <property type="match status" value="2"/>
</dbReference>
<dbReference type="Pfam" id="PF02515">
    <property type="entry name" value="CoA_transf_3"/>
    <property type="match status" value="2"/>
</dbReference>
<dbReference type="InterPro" id="IPR044855">
    <property type="entry name" value="CoA-Trfase_III_dom3_sf"/>
</dbReference>
<organism evidence="2 3">
    <name type="scientific">Pseudonocardia oroxyli</name>
    <dbReference type="NCBI Taxonomy" id="366584"/>
    <lineage>
        <taxon>Bacteria</taxon>
        <taxon>Bacillati</taxon>
        <taxon>Actinomycetota</taxon>
        <taxon>Actinomycetes</taxon>
        <taxon>Pseudonocardiales</taxon>
        <taxon>Pseudonocardiaceae</taxon>
        <taxon>Pseudonocardia</taxon>
    </lineage>
</organism>
<dbReference type="Gene3D" id="3.40.50.10540">
    <property type="entry name" value="Crotonobetainyl-coa:carnitine coa-transferase, domain 1"/>
    <property type="match status" value="2"/>
</dbReference>